<evidence type="ECO:0000313" key="3">
    <source>
        <dbReference type="Proteomes" id="UP000189299"/>
    </source>
</evidence>
<dbReference type="AlphaFoldDB" id="A0A1V2UAB7"/>
<evidence type="ECO:0000256" key="1">
    <source>
        <dbReference type="SAM" id="MobiDB-lite"/>
    </source>
</evidence>
<reference evidence="2 3" key="1">
    <citation type="submission" date="2016-12" db="EMBL/GenBank/DDBJ databases">
        <authorList>
            <person name="Song W.-J."/>
            <person name="Kurnit D.M."/>
        </authorList>
    </citation>
    <scope>NUCLEOTIDE SEQUENCE [LARGE SCALE GENOMIC DNA]</scope>
    <source>
        <strain evidence="2 3">CGB1038-1_S1</strain>
    </source>
</reference>
<sequence length="254" mass="30372">MEHRGYYAIIPANVRYDDSLIPSAKLLYGEITALCNEKGYCWASNEYFSNQYGVGKSTIQNWLKSLEERGYIYREVKYKEGSREIEARYIRILGEGHPEKWVRGHPEIYQDNNTSINNTFNNTKEYIRELPPSKKSKAKPIRHKYGEYKNVLLSDDQMEKLKTEFPNDYQERIERLSEYCESAGKTYKNYLATIRSWARKEKNEPKKNQKTFPNSRSKRHVTRKEPEPKWLADYNEQERLRKEREAHQYDDVPF</sequence>
<dbReference type="EMBL" id="MSTR01000024">
    <property type="protein sequence ID" value="ONN40204.1"/>
    <property type="molecule type" value="Genomic_DNA"/>
</dbReference>
<dbReference type="InterPro" id="IPR036388">
    <property type="entry name" value="WH-like_DNA-bd_sf"/>
</dbReference>
<accession>A0A1V2UAB7</accession>
<evidence type="ECO:0000313" key="2">
    <source>
        <dbReference type="EMBL" id="ONN40204.1"/>
    </source>
</evidence>
<dbReference type="Gene3D" id="1.10.10.10">
    <property type="entry name" value="Winged helix-like DNA-binding domain superfamily/Winged helix DNA-binding domain"/>
    <property type="match status" value="1"/>
</dbReference>
<proteinExistence type="predicted"/>
<protein>
    <submittedName>
        <fullName evidence="2">Helix-turn-helix domain-containing protein</fullName>
    </submittedName>
</protein>
<dbReference type="Pfam" id="PF13730">
    <property type="entry name" value="HTH_36"/>
    <property type="match status" value="1"/>
</dbReference>
<dbReference type="Proteomes" id="UP000189299">
    <property type="component" value="Unassembled WGS sequence"/>
</dbReference>
<feature type="compositionally biased region" description="Basic and acidic residues" evidence="1">
    <location>
        <begin position="223"/>
        <end position="236"/>
    </location>
</feature>
<organism evidence="2 3">
    <name type="scientific">Enterococcus mundtii</name>
    <dbReference type="NCBI Taxonomy" id="53346"/>
    <lineage>
        <taxon>Bacteria</taxon>
        <taxon>Bacillati</taxon>
        <taxon>Bacillota</taxon>
        <taxon>Bacilli</taxon>
        <taxon>Lactobacillales</taxon>
        <taxon>Enterococcaceae</taxon>
        <taxon>Enterococcus</taxon>
    </lineage>
</organism>
<comment type="caution">
    <text evidence="2">The sequence shown here is derived from an EMBL/GenBank/DDBJ whole genome shotgun (WGS) entry which is preliminary data.</text>
</comment>
<dbReference type="RefSeq" id="WP_077152154.1">
    <property type="nucleotide sequence ID" value="NZ_CABMMO010000024.1"/>
</dbReference>
<gene>
    <name evidence="2" type="ORF">BTN92_15705</name>
</gene>
<feature type="region of interest" description="Disordered" evidence="1">
    <location>
        <begin position="201"/>
        <end position="236"/>
    </location>
</feature>
<name>A0A1V2UAB7_ENTMU</name>